<proteinExistence type="predicted"/>
<reference evidence="1 2" key="1">
    <citation type="journal article" date="2018" name="Nat. Genet.">
        <title>The Rosa genome provides new insights in the design of modern roses.</title>
        <authorList>
            <person name="Bendahmane M."/>
        </authorList>
    </citation>
    <scope>NUCLEOTIDE SEQUENCE [LARGE SCALE GENOMIC DNA]</scope>
    <source>
        <strain evidence="2">cv. Old Blush</strain>
    </source>
</reference>
<sequence length="79" mass="8999">MVGCWIWMRMQAQVQGGVVTPERLGSRLPFSDRCCSKKSRCDLDGGGWAEGQRSWWVGRRWRGDGVWPSGAVVVWRLCD</sequence>
<accession>A0A2P6S929</accession>
<name>A0A2P6S929_ROSCH</name>
<dbReference type="Proteomes" id="UP000238479">
    <property type="component" value="Chromosome 1"/>
</dbReference>
<comment type="caution">
    <text evidence="1">The sequence shown here is derived from an EMBL/GenBank/DDBJ whole genome shotgun (WGS) entry which is preliminary data.</text>
</comment>
<organism evidence="1 2">
    <name type="scientific">Rosa chinensis</name>
    <name type="common">China rose</name>
    <dbReference type="NCBI Taxonomy" id="74649"/>
    <lineage>
        <taxon>Eukaryota</taxon>
        <taxon>Viridiplantae</taxon>
        <taxon>Streptophyta</taxon>
        <taxon>Embryophyta</taxon>
        <taxon>Tracheophyta</taxon>
        <taxon>Spermatophyta</taxon>
        <taxon>Magnoliopsida</taxon>
        <taxon>eudicotyledons</taxon>
        <taxon>Gunneridae</taxon>
        <taxon>Pentapetalae</taxon>
        <taxon>rosids</taxon>
        <taxon>fabids</taxon>
        <taxon>Rosales</taxon>
        <taxon>Rosaceae</taxon>
        <taxon>Rosoideae</taxon>
        <taxon>Rosoideae incertae sedis</taxon>
        <taxon>Rosa</taxon>
    </lineage>
</organism>
<dbReference type="EMBL" id="PDCK01000039">
    <property type="protein sequence ID" value="PRQ55198.1"/>
    <property type="molecule type" value="Genomic_DNA"/>
</dbReference>
<protein>
    <submittedName>
        <fullName evidence="1">Uncharacterized protein</fullName>
    </submittedName>
</protein>
<dbReference type="AlphaFoldDB" id="A0A2P6S929"/>
<dbReference type="Gramene" id="PRQ55198">
    <property type="protein sequence ID" value="PRQ55198"/>
    <property type="gene ID" value="RchiOBHm_Chr1g0321961"/>
</dbReference>
<evidence type="ECO:0000313" key="1">
    <source>
        <dbReference type="EMBL" id="PRQ55198.1"/>
    </source>
</evidence>
<gene>
    <name evidence="1" type="ORF">RchiOBHm_Chr1g0321961</name>
</gene>
<evidence type="ECO:0000313" key="2">
    <source>
        <dbReference type="Proteomes" id="UP000238479"/>
    </source>
</evidence>
<keyword evidence="2" id="KW-1185">Reference proteome</keyword>